<protein>
    <submittedName>
        <fullName evidence="3">AMP dependent ligase synthetase</fullName>
    </submittedName>
</protein>
<dbReference type="Proteomes" id="UP000472372">
    <property type="component" value="Chromosome 3"/>
</dbReference>
<dbReference type="Pfam" id="PF07993">
    <property type="entry name" value="NAD_binding_4"/>
    <property type="match status" value="1"/>
</dbReference>
<gene>
    <name evidence="3" type="ORF">PTTW11_03983</name>
</gene>
<name>A0A6S6VXW9_9PLEO</name>
<dbReference type="PANTHER" id="PTHR43439">
    <property type="entry name" value="PHENYLACETATE-COENZYME A LIGASE"/>
    <property type="match status" value="1"/>
</dbReference>
<reference evidence="3" key="1">
    <citation type="submission" date="2021-02" db="EMBL/GenBank/DDBJ databases">
        <authorList>
            <person name="Syme A R."/>
            <person name="Syme A R."/>
            <person name="Moolhuijzen P."/>
        </authorList>
    </citation>
    <scope>NUCLEOTIDE SEQUENCE</scope>
    <source>
        <strain evidence="3">W1-1</strain>
    </source>
</reference>
<organism evidence="3 4">
    <name type="scientific">Pyrenophora teres f. teres</name>
    <dbReference type="NCBI Taxonomy" id="97479"/>
    <lineage>
        <taxon>Eukaryota</taxon>
        <taxon>Fungi</taxon>
        <taxon>Dikarya</taxon>
        <taxon>Ascomycota</taxon>
        <taxon>Pezizomycotina</taxon>
        <taxon>Dothideomycetes</taxon>
        <taxon>Pleosporomycetidae</taxon>
        <taxon>Pleosporales</taxon>
        <taxon>Pleosporineae</taxon>
        <taxon>Pleosporaceae</taxon>
        <taxon>Pyrenophora</taxon>
    </lineage>
</organism>
<dbReference type="GO" id="GO:0016874">
    <property type="term" value="F:ligase activity"/>
    <property type="evidence" value="ECO:0007669"/>
    <property type="project" value="UniProtKB-KW"/>
</dbReference>
<dbReference type="SUPFAM" id="SSF51735">
    <property type="entry name" value="NAD(P)-binding Rossmann-fold domains"/>
    <property type="match status" value="1"/>
</dbReference>
<dbReference type="InterPro" id="IPR013120">
    <property type="entry name" value="FAR_NAD-bd"/>
</dbReference>
<dbReference type="SUPFAM" id="SSF56801">
    <property type="entry name" value="Acetyl-CoA synthetase-like"/>
    <property type="match status" value="1"/>
</dbReference>
<dbReference type="InterPro" id="IPR020845">
    <property type="entry name" value="AMP-binding_CS"/>
</dbReference>
<accession>A0A6S6VXW9</accession>
<dbReference type="Pfam" id="PF00501">
    <property type="entry name" value="AMP-binding"/>
    <property type="match status" value="1"/>
</dbReference>
<dbReference type="PANTHER" id="PTHR43439:SF2">
    <property type="entry name" value="ENZYME, PUTATIVE (JCVI)-RELATED"/>
    <property type="match status" value="1"/>
</dbReference>
<dbReference type="AlphaFoldDB" id="A0A6S6VXW9"/>
<dbReference type="Pfam" id="PF23562">
    <property type="entry name" value="AMP-binding_C_3"/>
    <property type="match status" value="1"/>
</dbReference>
<dbReference type="PROSITE" id="PS50075">
    <property type="entry name" value="CARRIER"/>
    <property type="match status" value="1"/>
</dbReference>
<evidence type="ECO:0000313" key="4">
    <source>
        <dbReference type="Proteomes" id="UP000472372"/>
    </source>
</evidence>
<evidence type="ECO:0000256" key="1">
    <source>
        <dbReference type="ARBA" id="ARBA00022450"/>
    </source>
</evidence>
<dbReference type="EMBL" id="HG992979">
    <property type="protein sequence ID" value="CAE7025876.1"/>
    <property type="molecule type" value="Genomic_DNA"/>
</dbReference>
<keyword evidence="2" id="KW-0597">Phosphoprotein</keyword>
<dbReference type="InterPro" id="IPR000873">
    <property type="entry name" value="AMP-dep_synth/lig_dom"/>
</dbReference>
<dbReference type="Gene3D" id="1.10.1200.10">
    <property type="entry name" value="ACP-like"/>
    <property type="match status" value="1"/>
</dbReference>
<keyword evidence="1" id="KW-0596">Phosphopantetheine</keyword>
<dbReference type="PROSITE" id="PS00012">
    <property type="entry name" value="PHOSPHOPANTETHEINE"/>
    <property type="match status" value="1"/>
</dbReference>
<dbReference type="SUPFAM" id="SSF47336">
    <property type="entry name" value="ACP-like"/>
    <property type="match status" value="1"/>
</dbReference>
<proteinExistence type="predicted"/>
<dbReference type="InterPro" id="IPR042099">
    <property type="entry name" value="ANL_N_sf"/>
</dbReference>
<sequence length="1058" mass="116312">MYSDKISNTLPPEIVKLRARNDPNGVFAQIPAGTTYSDGFRNVTNLQLYSAINYTAGLIRQHLGESSTFETLTFIGPSDPRYTIMVVAAIITGYKAFLPSPRNSEEAHVALLERLQCNKMVVTEPPLPCVGMILKGRKMQTLKLPELGQLLDARDVEEYPYTKTFEEAKGDPVYVLHTSGSTGIPKPLIYTPAFAASLMGQCQLEAPEGFVDLSCYTTRGRFVSVLPPFHGAGVTFTCFVALYFGMVPVYMLPGPPPTTEDMVHAISHTDVDWAFLPPVFIDELGKRPDLLDVAASRLKYIAFGGGATPKRSGDVVAKRIPLWQVFGSSEAGSVPLMHAKRDDNTEDWNYMCFNPAHKFEMQHCYDDLHELVLPRDKSSNIQAVFTLFPEIEEFRSKDLFKPHPTKEGLWIYHSRDDDIIVLLNGEKTNPITFEEEVISHPEVKAALVVGAQREEATLLVELASTTPLSNEEKTAALERIWPVVEQANKPTPAHARIAKSKILLVDPESPMVRTGKGTVQRNATLKLYAAKIDKLYQQEDEGSSVLENGTRSTKSIIRDVVAEILDLDDLDFFQMGMDSLGALRLRRTLQRHFPTANIPNNIAYTNSSVNAISKAVEKLGASETTNNGITSTNGHPQHSTDELARMLEIYTAQINTILPLTHSHSLSSPSPTTPTILLTGSTGALGSHILTHLLIHPSSPHIICVNRTSTAPTRQLALHKTRSLPTSFPPERVSFLTADLSLPSFGLPSETYASLLERVTHIIHNAWPVNFNLPLSSFTPSIAGVVGLVSFAASSKCGARVQFLSSIGSLSGISNKVPEQIIMDMSAPAEMGYGQSKYLSERILAHACVTLGIEASIVRLGQIAGAAESRKGWNRGEWLPSLVLSSGFIGALPQALGKAEESIVDWVPVDCLAGVVCELALWEGKEKGKVRVNHIIHPTPTPWVDLLPVIQRTLSSSSPQNPISIIPYAEWLALLKYKTAEAEKDTEVDHTALAMRNPAMKLLDFYEGLLRESGARTLGVKLDMQRTMGESEMLRSLEALRGEWVEGWVREWMSETVG</sequence>
<dbReference type="InterPro" id="IPR009081">
    <property type="entry name" value="PP-bd_ACP"/>
</dbReference>
<dbReference type="InterPro" id="IPR051414">
    <property type="entry name" value="Adenylate-forming_Reductase"/>
</dbReference>
<dbReference type="Gene3D" id="3.40.50.12780">
    <property type="entry name" value="N-terminal domain of ligase-like"/>
    <property type="match status" value="1"/>
</dbReference>
<evidence type="ECO:0000313" key="3">
    <source>
        <dbReference type="EMBL" id="CAE7025876.1"/>
    </source>
</evidence>
<dbReference type="PROSITE" id="PS00455">
    <property type="entry name" value="AMP_BINDING"/>
    <property type="match status" value="1"/>
</dbReference>
<dbReference type="InterPro" id="IPR006162">
    <property type="entry name" value="Ppantetheine_attach_site"/>
</dbReference>
<dbReference type="Gene3D" id="3.40.50.720">
    <property type="entry name" value="NAD(P)-binding Rossmann-like Domain"/>
    <property type="match status" value="1"/>
</dbReference>
<keyword evidence="3" id="KW-0436">Ligase</keyword>
<dbReference type="InterPro" id="IPR036736">
    <property type="entry name" value="ACP-like_sf"/>
</dbReference>
<dbReference type="InterPro" id="IPR036291">
    <property type="entry name" value="NAD(P)-bd_dom_sf"/>
</dbReference>
<dbReference type="Pfam" id="PF00550">
    <property type="entry name" value="PP-binding"/>
    <property type="match status" value="1"/>
</dbReference>
<evidence type="ECO:0000256" key="2">
    <source>
        <dbReference type="ARBA" id="ARBA00022553"/>
    </source>
</evidence>